<keyword evidence="4" id="KW-1185">Reference proteome</keyword>
<evidence type="ECO:0000256" key="2">
    <source>
        <dbReference type="SAM" id="MobiDB-lite"/>
    </source>
</evidence>
<feature type="region of interest" description="Disordered" evidence="2">
    <location>
        <begin position="221"/>
        <end position="249"/>
    </location>
</feature>
<dbReference type="EMBL" id="JBIYXZ010002074">
    <property type="protein sequence ID" value="KAL3059067.1"/>
    <property type="molecule type" value="Genomic_DNA"/>
</dbReference>
<name>A0ABD2GYN2_PAGBO</name>
<accession>A0ABD2GYN2</accession>
<keyword evidence="1" id="KW-0175">Coiled coil</keyword>
<organism evidence="3 4">
    <name type="scientific">Pagothenia borchgrevinki</name>
    <name type="common">Bald rockcod</name>
    <name type="synonym">Trematomus borchgrevinki</name>
    <dbReference type="NCBI Taxonomy" id="8213"/>
    <lineage>
        <taxon>Eukaryota</taxon>
        <taxon>Metazoa</taxon>
        <taxon>Chordata</taxon>
        <taxon>Craniata</taxon>
        <taxon>Vertebrata</taxon>
        <taxon>Euteleostomi</taxon>
        <taxon>Actinopterygii</taxon>
        <taxon>Neopterygii</taxon>
        <taxon>Teleostei</taxon>
        <taxon>Neoteleostei</taxon>
        <taxon>Acanthomorphata</taxon>
        <taxon>Eupercaria</taxon>
        <taxon>Perciformes</taxon>
        <taxon>Notothenioidei</taxon>
        <taxon>Nototheniidae</taxon>
        <taxon>Pagothenia</taxon>
    </lineage>
</organism>
<sequence>MNPSTDHEAKNVTLEKHPMVHRPDDAIQKTQQLRLQYRFQSKELKEVKVIEGMYQAKYHNLKEENQRVKEERDTLKMDHFKAKKQTRRLVEKCRRLNLIYQTPDVFLSHKVINDGLPGFRMMTKYNEKHPMDQNADQKRKNSSMVTAEMDLKKEELKMQQLIWDYRRQSKELKAAKGSLWMYQTLCHNLKEENQRVEEEIKTLKMDHLKAKEETRKLAEKIRRLNQQTPSPPISKKPRSPAEETARDQSFSGYIPRPNCVLIKSFVLCLPEILKTGPLPPIATVKLLPHPPPKPSLP</sequence>
<comment type="caution">
    <text evidence="3">The sequence shown here is derived from an EMBL/GenBank/DDBJ whole genome shotgun (WGS) entry which is preliminary data.</text>
</comment>
<dbReference type="AlphaFoldDB" id="A0ABD2GYN2"/>
<proteinExistence type="predicted"/>
<protein>
    <submittedName>
        <fullName evidence="3">Uncharacterized protein</fullName>
    </submittedName>
</protein>
<evidence type="ECO:0000313" key="3">
    <source>
        <dbReference type="EMBL" id="KAL3059067.1"/>
    </source>
</evidence>
<reference evidence="3 4" key="1">
    <citation type="journal article" date="2022" name="G3 (Bethesda)">
        <title>Evaluating Illumina-, Nanopore-, and PacBio-based genome assembly strategies with the bald notothen, Trematomus borchgrevinki.</title>
        <authorList>
            <person name="Rayamajhi N."/>
            <person name="Cheng C.C."/>
            <person name="Catchen J.M."/>
        </authorList>
    </citation>
    <scope>NUCLEOTIDE SEQUENCE [LARGE SCALE GENOMIC DNA]</scope>
    <source>
        <strain evidence="3">AGRC-2024</strain>
    </source>
</reference>
<evidence type="ECO:0000256" key="1">
    <source>
        <dbReference type="SAM" id="Coils"/>
    </source>
</evidence>
<reference evidence="3 4" key="2">
    <citation type="journal article" date="2024" name="G3 (Bethesda)">
        <title>The genome of the cryopelagic Antarctic bald notothen, Trematomus borchgrevinki.</title>
        <authorList>
            <person name="Rayamajhi N."/>
            <person name="Rivera-Colon A.G."/>
            <person name="Minhas B.F."/>
            <person name="Cheng C.C."/>
            <person name="Catchen J.M."/>
        </authorList>
    </citation>
    <scope>NUCLEOTIDE SEQUENCE [LARGE SCALE GENOMIC DNA]</scope>
    <source>
        <strain evidence="3">AGRC-2024</strain>
    </source>
</reference>
<feature type="coiled-coil region" evidence="1">
    <location>
        <begin position="51"/>
        <end position="78"/>
    </location>
</feature>
<evidence type="ECO:0000313" key="4">
    <source>
        <dbReference type="Proteomes" id="UP001619887"/>
    </source>
</evidence>
<dbReference type="Proteomes" id="UP001619887">
    <property type="component" value="Unassembled WGS sequence"/>
</dbReference>
<gene>
    <name evidence="3" type="ORF">OYC64_011074</name>
</gene>